<evidence type="ECO:0000313" key="10">
    <source>
        <dbReference type="EMBL" id="OTN76037.1"/>
    </source>
</evidence>
<dbReference type="InterPro" id="IPR042094">
    <property type="entry name" value="T2SS_GspF_sf"/>
</dbReference>
<reference evidence="10 11" key="1">
    <citation type="submission" date="2017-05" db="EMBL/GenBank/DDBJ databases">
        <title>The Genome Sequence of Enterococcus sp. 8G7_MSG3316.</title>
        <authorList>
            <consortium name="The Broad Institute Genomics Platform"/>
            <consortium name="The Broad Institute Genomic Center for Infectious Diseases"/>
            <person name="Earl A."/>
            <person name="Manson A."/>
            <person name="Schwartman J."/>
            <person name="Gilmore M."/>
            <person name="Abouelleil A."/>
            <person name="Cao P."/>
            <person name="Chapman S."/>
            <person name="Cusick C."/>
            <person name="Shea T."/>
            <person name="Young S."/>
            <person name="Neafsey D."/>
            <person name="Nusbaum C."/>
            <person name="Birren B."/>
        </authorList>
    </citation>
    <scope>NUCLEOTIDE SEQUENCE [LARGE SCALE GENOMIC DNA]</scope>
    <source>
        <strain evidence="10 11">8G7_MSG3316</strain>
    </source>
</reference>
<evidence type="ECO:0000256" key="3">
    <source>
        <dbReference type="ARBA" id="ARBA00022475"/>
    </source>
</evidence>
<proteinExistence type="inferred from homology"/>
<feature type="transmembrane region" description="Helical" evidence="8">
    <location>
        <begin position="374"/>
        <end position="395"/>
    </location>
</feature>
<keyword evidence="5 8" id="KW-0812">Transmembrane</keyword>
<dbReference type="GO" id="GO:0005886">
    <property type="term" value="C:plasma membrane"/>
    <property type="evidence" value="ECO:0007669"/>
    <property type="project" value="UniProtKB-SubCell"/>
</dbReference>
<accession>A0A242A4S4</accession>
<dbReference type="Gene3D" id="1.20.81.30">
    <property type="entry name" value="Type II secretion system (T2SS), domain F"/>
    <property type="match status" value="2"/>
</dbReference>
<dbReference type="OrthoDB" id="9805682at2"/>
<protein>
    <recommendedName>
        <fullName evidence="9">Type II secretion system protein GspF domain-containing protein</fullName>
    </recommendedName>
</protein>
<evidence type="ECO:0000313" key="11">
    <source>
        <dbReference type="Proteomes" id="UP000195043"/>
    </source>
</evidence>
<comment type="subcellular location">
    <subcellularLocation>
        <location evidence="1">Cell inner membrane</location>
        <topology evidence="1">Multi-pass membrane protein</topology>
    </subcellularLocation>
</comment>
<dbReference type="Proteomes" id="UP000195043">
    <property type="component" value="Unassembled WGS sequence"/>
</dbReference>
<dbReference type="STRING" id="1834191.A5886_001113"/>
<feature type="domain" description="Type II secretion system protein GspF" evidence="9">
    <location>
        <begin position="271"/>
        <end position="393"/>
    </location>
</feature>
<dbReference type="FunFam" id="1.20.81.30:FF:000001">
    <property type="entry name" value="Type II secretion system protein F"/>
    <property type="match status" value="1"/>
</dbReference>
<name>A0A242A4S4_9ENTE</name>
<feature type="transmembrane region" description="Helical" evidence="8">
    <location>
        <begin position="222"/>
        <end position="239"/>
    </location>
</feature>
<comment type="similarity">
    <text evidence="2">Belongs to the GSP F family.</text>
</comment>
<comment type="caution">
    <text evidence="10">The sequence shown here is derived from an EMBL/GenBank/DDBJ whole genome shotgun (WGS) entry which is preliminary data.</text>
</comment>
<keyword evidence="4" id="KW-0997">Cell inner membrane</keyword>
<organism evidence="10 11">
    <name type="scientific">Candidatus Enterococcus testudinis</name>
    <dbReference type="NCBI Taxonomy" id="1834191"/>
    <lineage>
        <taxon>Bacteria</taxon>
        <taxon>Bacillati</taxon>
        <taxon>Bacillota</taxon>
        <taxon>Bacilli</taxon>
        <taxon>Lactobacillales</taxon>
        <taxon>Enterococcaceae</taxon>
        <taxon>Enterococcus</taxon>
    </lineage>
</organism>
<dbReference type="AlphaFoldDB" id="A0A242A4S4"/>
<dbReference type="InterPro" id="IPR003004">
    <property type="entry name" value="GspF/PilC"/>
</dbReference>
<dbReference type="PANTHER" id="PTHR30012">
    <property type="entry name" value="GENERAL SECRETION PATHWAY PROTEIN"/>
    <property type="match status" value="1"/>
</dbReference>
<dbReference type="EMBL" id="NGKU01000001">
    <property type="protein sequence ID" value="OTN76037.1"/>
    <property type="molecule type" value="Genomic_DNA"/>
</dbReference>
<dbReference type="Pfam" id="PF00482">
    <property type="entry name" value="T2SSF"/>
    <property type="match status" value="2"/>
</dbReference>
<dbReference type="PANTHER" id="PTHR30012:SF0">
    <property type="entry name" value="TYPE II SECRETION SYSTEM PROTEIN F-RELATED"/>
    <property type="match status" value="1"/>
</dbReference>
<evidence type="ECO:0000256" key="1">
    <source>
        <dbReference type="ARBA" id="ARBA00004429"/>
    </source>
</evidence>
<dbReference type="PRINTS" id="PR00812">
    <property type="entry name" value="BCTERIALGSPF"/>
</dbReference>
<keyword evidence="3" id="KW-1003">Cell membrane</keyword>
<evidence type="ECO:0000259" key="9">
    <source>
        <dbReference type="Pfam" id="PF00482"/>
    </source>
</evidence>
<dbReference type="RefSeq" id="WP_086274036.1">
    <property type="nucleotide sequence ID" value="NZ_NGKU01000001.1"/>
</dbReference>
<sequence length="403" mass="45037">MALFAYQGTNVRGESFSGSLRANSTVEARQKLRKKHIKVSNLIEQPETLANKEIQLFTKVSLKLLVGYLRQFSTLISSGITVVDASRMLEEQQKNPNFKKILGEIRDEIDSGRPISEAYKEYPNAFPTLLTSVIAVSEMSGSLESNLKDMADYYEKSSESRSGIITAMVYPIILVILTFIVGIILLVMIVPMFVEVFEGFDAELPAITVATMAVSDFLQTRGWILLIFIVGGGLFFWLARRNEKFNFAFESFLLRIPLVGDMITKNSFSLFMTTMSTLLSSSVGMVTALNMSRDVVANQYIKRIIDNCAFQIEEGGKMSDVFRGNTMVPMLVTQMVEIGEHTGSLEDMLKRLSIIFQKEVDETSKRLKTIIEPIVILVICMIVGLIVAAIMIPMFDLFSAIQG</sequence>
<evidence type="ECO:0000256" key="5">
    <source>
        <dbReference type="ARBA" id="ARBA00022692"/>
    </source>
</evidence>
<evidence type="ECO:0000256" key="2">
    <source>
        <dbReference type="ARBA" id="ARBA00005745"/>
    </source>
</evidence>
<gene>
    <name evidence="10" type="ORF">A5886_001113</name>
</gene>
<evidence type="ECO:0000256" key="4">
    <source>
        <dbReference type="ARBA" id="ARBA00022519"/>
    </source>
</evidence>
<dbReference type="InterPro" id="IPR018076">
    <property type="entry name" value="T2SS_GspF_dom"/>
</dbReference>
<feature type="transmembrane region" description="Helical" evidence="8">
    <location>
        <begin position="168"/>
        <end position="194"/>
    </location>
</feature>
<dbReference type="GO" id="GO:0015628">
    <property type="term" value="P:protein secretion by the type II secretion system"/>
    <property type="evidence" value="ECO:0007669"/>
    <property type="project" value="TreeGrafter"/>
</dbReference>
<feature type="domain" description="Type II secretion system protein GspF" evidence="9">
    <location>
        <begin position="68"/>
        <end position="191"/>
    </location>
</feature>
<keyword evidence="7 8" id="KW-0472">Membrane</keyword>
<evidence type="ECO:0000256" key="6">
    <source>
        <dbReference type="ARBA" id="ARBA00022989"/>
    </source>
</evidence>
<keyword evidence="6 8" id="KW-1133">Transmembrane helix</keyword>
<evidence type="ECO:0000256" key="8">
    <source>
        <dbReference type="SAM" id="Phobius"/>
    </source>
</evidence>
<keyword evidence="11" id="KW-1185">Reference proteome</keyword>
<evidence type="ECO:0000256" key="7">
    <source>
        <dbReference type="ARBA" id="ARBA00023136"/>
    </source>
</evidence>